<evidence type="ECO:0000313" key="3">
    <source>
        <dbReference type="Proteomes" id="UP001161017"/>
    </source>
</evidence>
<evidence type="ECO:0000256" key="1">
    <source>
        <dbReference type="SAM" id="MobiDB-lite"/>
    </source>
</evidence>
<feature type="compositionally biased region" description="Low complexity" evidence="1">
    <location>
        <begin position="200"/>
        <end position="213"/>
    </location>
</feature>
<feature type="region of interest" description="Disordered" evidence="1">
    <location>
        <begin position="1"/>
        <end position="42"/>
    </location>
</feature>
<name>A0AA43TZA6_9LECA</name>
<protein>
    <submittedName>
        <fullName evidence="2">Uncharacterized protein</fullName>
    </submittedName>
</protein>
<proteinExistence type="predicted"/>
<reference evidence="2" key="1">
    <citation type="journal article" date="2023" name="Genome Biol. Evol.">
        <title>First Whole Genome Sequence and Flow Cytometry Genome Size Data for the Lichen-Forming Fungus Ramalina farinacea (Ascomycota).</title>
        <authorList>
            <person name="Llewellyn T."/>
            <person name="Mian S."/>
            <person name="Hill R."/>
            <person name="Leitch I.J."/>
            <person name="Gaya E."/>
        </authorList>
    </citation>
    <scope>NUCLEOTIDE SEQUENCE</scope>
    <source>
        <strain evidence="2">LIQ254RAFAR</strain>
    </source>
</reference>
<dbReference type="EMBL" id="JAPUFD010000011">
    <property type="protein sequence ID" value="MDI1490037.1"/>
    <property type="molecule type" value="Genomic_DNA"/>
</dbReference>
<organism evidence="2 3">
    <name type="scientific">Ramalina farinacea</name>
    <dbReference type="NCBI Taxonomy" id="258253"/>
    <lineage>
        <taxon>Eukaryota</taxon>
        <taxon>Fungi</taxon>
        <taxon>Dikarya</taxon>
        <taxon>Ascomycota</taxon>
        <taxon>Pezizomycotina</taxon>
        <taxon>Lecanoromycetes</taxon>
        <taxon>OSLEUM clade</taxon>
        <taxon>Lecanoromycetidae</taxon>
        <taxon>Lecanorales</taxon>
        <taxon>Lecanorineae</taxon>
        <taxon>Ramalinaceae</taxon>
        <taxon>Ramalina</taxon>
    </lineage>
</organism>
<sequence length="254" mass="28131">MNESPKQRQTALSNAAAPSPPKSVPTPPETEQHDGVSKCPIRMLDERPPEEIAEYFESHKHEIPRSHEICVKRYQSNEQSIRLLDAKYGNLVNMIQGLGMKHQPLLPTKEAQEDHVERPVSNPSVEAWAGNVPLDKEDQELEQGGEAEREGHFDRDLREVRVGESPSRPWGIPVPDLETSHAKQPPAQPDLPREQHQQAKAKLPAKPKSSPSKESISGTLAQMVFNGPVFFGYPAEQAAVLMSQLAGNKSADPT</sequence>
<feature type="region of interest" description="Disordered" evidence="1">
    <location>
        <begin position="110"/>
        <end position="215"/>
    </location>
</feature>
<dbReference type="AlphaFoldDB" id="A0AA43TZA6"/>
<dbReference type="Proteomes" id="UP001161017">
    <property type="component" value="Unassembled WGS sequence"/>
</dbReference>
<feature type="compositionally biased region" description="Pro residues" evidence="1">
    <location>
        <begin position="18"/>
        <end position="28"/>
    </location>
</feature>
<accession>A0AA43TZA6</accession>
<comment type="caution">
    <text evidence="2">The sequence shown here is derived from an EMBL/GenBank/DDBJ whole genome shotgun (WGS) entry which is preliminary data.</text>
</comment>
<gene>
    <name evidence="2" type="ORF">OHK93_001236</name>
</gene>
<evidence type="ECO:0000313" key="2">
    <source>
        <dbReference type="EMBL" id="MDI1490037.1"/>
    </source>
</evidence>
<feature type="compositionally biased region" description="Basic and acidic residues" evidence="1">
    <location>
        <begin position="146"/>
        <end position="162"/>
    </location>
</feature>
<keyword evidence="3" id="KW-1185">Reference proteome</keyword>